<reference evidence="2" key="1">
    <citation type="submission" date="2021-02" db="EMBL/GenBank/DDBJ databases">
        <authorList>
            <person name="Nowell W R."/>
        </authorList>
    </citation>
    <scope>NUCLEOTIDE SEQUENCE</scope>
</reference>
<dbReference type="Gene3D" id="3.30.1380.20">
    <property type="entry name" value="Trafficking protein particle complex subunit 3"/>
    <property type="match status" value="1"/>
</dbReference>
<evidence type="ECO:0000256" key="1">
    <source>
        <dbReference type="ARBA" id="ARBA00004222"/>
    </source>
</evidence>
<name>A0A8S3IB08_9BILA</name>
<proteinExistence type="predicted"/>
<sequence>MSRTNPKQNLDTRRVTQELFTLTYGAFVAQILHDYEHVDEVNKQLDKMQ</sequence>
<accession>A0A8S3IB08</accession>
<gene>
    <name evidence="2" type="ORF">SMN809_LOCUS73600</name>
</gene>
<dbReference type="Proteomes" id="UP000676336">
    <property type="component" value="Unassembled WGS sequence"/>
</dbReference>
<dbReference type="GO" id="GO:0048193">
    <property type="term" value="P:Golgi vesicle transport"/>
    <property type="evidence" value="ECO:0007669"/>
    <property type="project" value="InterPro"/>
</dbReference>
<dbReference type="GO" id="GO:0030008">
    <property type="term" value="C:TRAPP complex"/>
    <property type="evidence" value="ECO:0007669"/>
    <property type="project" value="InterPro"/>
</dbReference>
<dbReference type="InterPro" id="IPR024096">
    <property type="entry name" value="NO_sig/Golgi_transp_ligand-bd"/>
</dbReference>
<dbReference type="PANTHER" id="PTHR13048">
    <property type="entry name" value="TRAFFICKING PROTEIN PARTICLE COMPLEX SUBUNIT 3"/>
    <property type="match status" value="1"/>
</dbReference>
<evidence type="ECO:0000313" key="2">
    <source>
        <dbReference type="EMBL" id="CAF5194849.1"/>
    </source>
</evidence>
<protein>
    <submittedName>
        <fullName evidence="2">Uncharacterized protein</fullName>
    </submittedName>
</protein>
<dbReference type="SUPFAM" id="SSF111126">
    <property type="entry name" value="Ligand-binding domain in the NO signalling and Golgi transport"/>
    <property type="match status" value="1"/>
</dbReference>
<organism evidence="2 3">
    <name type="scientific">Rotaria magnacalcarata</name>
    <dbReference type="NCBI Taxonomy" id="392030"/>
    <lineage>
        <taxon>Eukaryota</taxon>
        <taxon>Metazoa</taxon>
        <taxon>Spiralia</taxon>
        <taxon>Gnathifera</taxon>
        <taxon>Rotifera</taxon>
        <taxon>Eurotatoria</taxon>
        <taxon>Bdelloidea</taxon>
        <taxon>Philodinida</taxon>
        <taxon>Philodinidae</taxon>
        <taxon>Rotaria</taxon>
    </lineage>
</organism>
<dbReference type="InterPro" id="IPR016721">
    <property type="entry name" value="Bet3"/>
</dbReference>
<comment type="subcellular location">
    <subcellularLocation>
        <location evidence="1">Golgi apparatus</location>
        <location evidence="1">cis-Golgi network</location>
    </subcellularLocation>
</comment>
<feature type="non-terminal residue" evidence="2">
    <location>
        <position position="1"/>
    </location>
</feature>
<dbReference type="EMBL" id="CAJOBI010328227">
    <property type="protein sequence ID" value="CAF5194849.1"/>
    <property type="molecule type" value="Genomic_DNA"/>
</dbReference>
<dbReference type="GO" id="GO:0005794">
    <property type="term" value="C:Golgi apparatus"/>
    <property type="evidence" value="ECO:0007669"/>
    <property type="project" value="UniProtKB-SubCell"/>
</dbReference>
<dbReference type="AlphaFoldDB" id="A0A8S3IB08"/>
<comment type="caution">
    <text evidence="2">The sequence shown here is derived from an EMBL/GenBank/DDBJ whole genome shotgun (WGS) entry which is preliminary data.</text>
</comment>
<evidence type="ECO:0000313" key="3">
    <source>
        <dbReference type="Proteomes" id="UP000676336"/>
    </source>
</evidence>